<feature type="domain" description="DUF883" evidence="3">
    <location>
        <begin position="79"/>
        <end position="107"/>
    </location>
</feature>
<dbReference type="OrthoDB" id="5298386at2"/>
<gene>
    <name evidence="4" type="ORF">BTW07_12155</name>
</gene>
<protein>
    <recommendedName>
        <fullName evidence="3">DUF883 domain-containing protein</fullName>
    </recommendedName>
</protein>
<feature type="region of interest" description="Disordered" evidence="2">
    <location>
        <begin position="1"/>
        <end position="32"/>
    </location>
</feature>
<dbReference type="Proteomes" id="UP000186878">
    <property type="component" value="Unassembled WGS sequence"/>
</dbReference>
<feature type="compositionally biased region" description="Basic and acidic residues" evidence="2">
    <location>
        <begin position="1"/>
        <end position="24"/>
    </location>
</feature>
<dbReference type="STRING" id="404433.BTW07_12155"/>
<dbReference type="GO" id="GO:0043022">
    <property type="term" value="F:ribosome binding"/>
    <property type="evidence" value="ECO:0007669"/>
    <property type="project" value="InterPro"/>
</dbReference>
<dbReference type="RefSeq" id="WP_075570432.1">
    <property type="nucleotide sequence ID" value="NZ_MSDO01000017.1"/>
</dbReference>
<dbReference type="EMBL" id="MSDO01000017">
    <property type="protein sequence ID" value="OLO04024.1"/>
    <property type="molecule type" value="Genomic_DNA"/>
</dbReference>
<comment type="caution">
    <text evidence="4">The sequence shown here is derived from an EMBL/GenBank/DDBJ whole genome shotgun (WGS) entry which is preliminary data.</text>
</comment>
<accession>A0A1Q8SRG4</accession>
<dbReference type="PANTHER" id="PTHR35893:SF3">
    <property type="entry name" value="INNER MEMBRANE PROTEIN"/>
    <property type="match status" value="1"/>
</dbReference>
<dbReference type="PANTHER" id="PTHR35893">
    <property type="entry name" value="INNER MEMBRANE PROTEIN-RELATED"/>
    <property type="match status" value="1"/>
</dbReference>
<keyword evidence="1" id="KW-0175">Coiled coil</keyword>
<name>A0A1Q8SRG4_9GAMM</name>
<feature type="coiled-coil region" evidence="1">
    <location>
        <begin position="35"/>
        <end position="77"/>
    </location>
</feature>
<dbReference type="AlphaFoldDB" id="A0A1Q8SRG4"/>
<evidence type="ECO:0000259" key="3">
    <source>
        <dbReference type="Pfam" id="PF19029"/>
    </source>
</evidence>
<evidence type="ECO:0000256" key="1">
    <source>
        <dbReference type="SAM" id="Coils"/>
    </source>
</evidence>
<sequence length="107" mass="12308">MSLFKREDREARTDRIRDDLHDIGDQGQALGRDLRDDAQDAIEEARLQSEEQYARMAAEARRRNRRFKRSANQSLNECDRYVHENPWPSIGAATLAGAVIGLLIGRR</sequence>
<organism evidence="4 5">
    <name type="scientific">Salinicola socius</name>
    <dbReference type="NCBI Taxonomy" id="404433"/>
    <lineage>
        <taxon>Bacteria</taxon>
        <taxon>Pseudomonadati</taxon>
        <taxon>Pseudomonadota</taxon>
        <taxon>Gammaproteobacteria</taxon>
        <taxon>Oceanospirillales</taxon>
        <taxon>Halomonadaceae</taxon>
        <taxon>Salinicola</taxon>
    </lineage>
</organism>
<dbReference type="InterPro" id="IPR043605">
    <property type="entry name" value="DUF883_C"/>
</dbReference>
<evidence type="ECO:0000313" key="4">
    <source>
        <dbReference type="EMBL" id="OLO04024.1"/>
    </source>
</evidence>
<evidence type="ECO:0000313" key="5">
    <source>
        <dbReference type="Proteomes" id="UP000186878"/>
    </source>
</evidence>
<dbReference type="InterPro" id="IPR010279">
    <property type="entry name" value="YqjD/ElaB"/>
</dbReference>
<keyword evidence="5" id="KW-1185">Reference proteome</keyword>
<reference evidence="4 5" key="1">
    <citation type="submission" date="2016-12" db="EMBL/GenBank/DDBJ databases">
        <title>Draft genome sequences of strains Salinicola socius SMB35, Salinicola sp. MH3R3-1 and Chromohalobacter sp. SMB17 from the Verkhnekamsk potash mining region of Russia.</title>
        <authorList>
            <person name="Mavrodi D.V."/>
            <person name="Olsson B.E."/>
            <person name="Korsakova E.S."/>
            <person name="Pyankova A."/>
            <person name="Mavrodi O.V."/>
            <person name="Plotnikova E.G."/>
        </authorList>
    </citation>
    <scope>NUCLEOTIDE SEQUENCE [LARGE SCALE GENOMIC DNA]</scope>
    <source>
        <strain evidence="4 5">SMB35</strain>
    </source>
</reference>
<proteinExistence type="predicted"/>
<dbReference type="Pfam" id="PF19029">
    <property type="entry name" value="DUF883_C"/>
    <property type="match status" value="1"/>
</dbReference>
<evidence type="ECO:0000256" key="2">
    <source>
        <dbReference type="SAM" id="MobiDB-lite"/>
    </source>
</evidence>